<evidence type="ECO:0000313" key="2">
    <source>
        <dbReference type="Proteomes" id="UP000321570"/>
    </source>
</evidence>
<sequence>MTVENKIEDYIDRRDLLDFTNFIQATSSNPICSLILKNTNGRCLKYFNAIFTDNVIVKAIFNGASYDTFEGSLHAYPAKVLLQLQSWAEFWTNYISRYLVKISANPDETRHFYFSNMSNEAYHSEMMKFLLEIKDVLDESIILAWKVNQDKVFRSAQKRS</sequence>
<organism evidence="1 2">
    <name type="scientific">Hymenolepis diminuta</name>
    <name type="common">Rat tapeworm</name>
    <dbReference type="NCBI Taxonomy" id="6216"/>
    <lineage>
        <taxon>Eukaryota</taxon>
        <taxon>Metazoa</taxon>
        <taxon>Spiralia</taxon>
        <taxon>Lophotrochozoa</taxon>
        <taxon>Platyhelminthes</taxon>
        <taxon>Cestoda</taxon>
        <taxon>Eucestoda</taxon>
        <taxon>Cyclophyllidea</taxon>
        <taxon>Hymenolepididae</taxon>
        <taxon>Hymenolepis</taxon>
    </lineage>
</organism>
<evidence type="ECO:0000313" key="1">
    <source>
        <dbReference type="EMBL" id="VUZ42198.1"/>
    </source>
</evidence>
<protein>
    <submittedName>
        <fullName evidence="1">Uncharacterized protein</fullName>
    </submittedName>
</protein>
<dbReference type="EMBL" id="CABIJS010000088">
    <property type="protein sequence ID" value="VUZ42198.1"/>
    <property type="molecule type" value="Genomic_DNA"/>
</dbReference>
<gene>
    <name evidence="1" type="ORF">WMSIL1_LOCUS2878</name>
</gene>
<accession>A0A564Y5Z3</accession>
<keyword evidence="2" id="KW-1185">Reference proteome</keyword>
<dbReference type="Proteomes" id="UP000321570">
    <property type="component" value="Unassembled WGS sequence"/>
</dbReference>
<dbReference type="AlphaFoldDB" id="A0A564Y5Z3"/>
<name>A0A564Y5Z3_HYMDI</name>
<reference evidence="1 2" key="1">
    <citation type="submission" date="2019-07" db="EMBL/GenBank/DDBJ databases">
        <authorList>
            <person name="Jastrzebski P J."/>
            <person name="Paukszto L."/>
            <person name="Jastrzebski P J."/>
        </authorList>
    </citation>
    <scope>NUCLEOTIDE SEQUENCE [LARGE SCALE GENOMIC DNA]</scope>
    <source>
        <strain evidence="1 2">WMS-il1</strain>
    </source>
</reference>
<proteinExistence type="predicted"/>